<gene>
    <name evidence="2" type="ORF">GCM10023147_47990</name>
</gene>
<organism evidence="2 3">
    <name type="scientific">Tsukamurella soli</name>
    <dbReference type="NCBI Taxonomy" id="644556"/>
    <lineage>
        <taxon>Bacteria</taxon>
        <taxon>Bacillati</taxon>
        <taxon>Actinomycetota</taxon>
        <taxon>Actinomycetes</taxon>
        <taxon>Mycobacteriales</taxon>
        <taxon>Tsukamurellaceae</taxon>
        <taxon>Tsukamurella</taxon>
    </lineage>
</organism>
<feature type="region of interest" description="Disordered" evidence="1">
    <location>
        <begin position="161"/>
        <end position="207"/>
    </location>
</feature>
<comment type="caution">
    <text evidence="2">The sequence shown here is derived from an EMBL/GenBank/DDBJ whole genome shotgun (WGS) entry which is preliminary data.</text>
</comment>
<dbReference type="Proteomes" id="UP001500635">
    <property type="component" value="Unassembled WGS sequence"/>
</dbReference>
<protein>
    <submittedName>
        <fullName evidence="2">Uncharacterized protein</fullName>
    </submittedName>
</protein>
<dbReference type="EMBL" id="BAABFR010000132">
    <property type="protein sequence ID" value="GAA4405074.1"/>
    <property type="molecule type" value="Genomic_DNA"/>
</dbReference>
<feature type="compositionally biased region" description="Low complexity" evidence="1">
    <location>
        <begin position="166"/>
        <end position="184"/>
    </location>
</feature>
<dbReference type="RefSeq" id="WP_345001000.1">
    <property type="nucleotide sequence ID" value="NZ_BAABFR010000132.1"/>
</dbReference>
<accession>A0ABP8KE37</accession>
<name>A0ABP8KE37_9ACTN</name>
<reference evidence="3" key="1">
    <citation type="journal article" date="2019" name="Int. J. Syst. Evol. Microbiol.">
        <title>The Global Catalogue of Microorganisms (GCM) 10K type strain sequencing project: providing services to taxonomists for standard genome sequencing and annotation.</title>
        <authorList>
            <consortium name="The Broad Institute Genomics Platform"/>
            <consortium name="The Broad Institute Genome Sequencing Center for Infectious Disease"/>
            <person name="Wu L."/>
            <person name="Ma J."/>
        </authorList>
    </citation>
    <scope>NUCLEOTIDE SEQUENCE [LARGE SCALE GENOMIC DNA]</scope>
    <source>
        <strain evidence="3">JCM 17688</strain>
    </source>
</reference>
<proteinExistence type="predicted"/>
<evidence type="ECO:0000313" key="2">
    <source>
        <dbReference type="EMBL" id="GAA4405074.1"/>
    </source>
</evidence>
<evidence type="ECO:0000256" key="1">
    <source>
        <dbReference type="SAM" id="MobiDB-lite"/>
    </source>
</evidence>
<keyword evidence="3" id="KW-1185">Reference proteome</keyword>
<sequence length="231" mass="24312">MASPADVTPEHPDMKAWRAADEVAVDIDKALAGWAASAHDVLAETAHVYGAFLTQAELAARVQADTGVKAGGPVRVWIDSLLARVTESCHAAAEPPLTALCVRLDQTVGDAYLHVLRVAGLPRPDDLDMHAAFARFQCYQHFGATIPADGGPVLTPRVADKRKGRGAAVKAAPAKAGRPAPSARTPKDPAARPRKAAKAAPAKPEPPKPKLCPNCFTELTTQGICGYCNDF</sequence>
<evidence type="ECO:0000313" key="3">
    <source>
        <dbReference type="Proteomes" id="UP001500635"/>
    </source>
</evidence>